<evidence type="ECO:0000313" key="2">
    <source>
        <dbReference type="EMBL" id="CAD6899046.1"/>
    </source>
</evidence>
<proteinExistence type="predicted"/>
<evidence type="ECO:0000256" key="1">
    <source>
        <dbReference type="SAM" id="MobiDB-lite"/>
    </source>
</evidence>
<dbReference type="Proteomes" id="UP000836404">
    <property type="component" value="Unassembled WGS sequence"/>
</dbReference>
<feature type="region of interest" description="Disordered" evidence="1">
    <location>
        <begin position="59"/>
        <end position="87"/>
    </location>
</feature>
<feature type="compositionally biased region" description="Basic and acidic residues" evidence="1">
    <location>
        <begin position="59"/>
        <end position="69"/>
    </location>
</feature>
<evidence type="ECO:0000313" key="3">
    <source>
        <dbReference type="Proteomes" id="UP000836404"/>
    </source>
</evidence>
<feature type="non-terminal residue" evidence="2">
    <location>
        <position position="312"/>
    </location>
</feature>
<accession>A0A9N8LAB2</accession>
<feature type="compositionally biased region" description="Basic and acidic residues" evidence="1">
    <location>
        <begin position="295"/>
        <end position="305"/>
    </location>
</feature>
<feature type="non-terminal residue" evidence="2">
    <location>
        <position position="1"/>
    </location>
</feature>
<gene>
    <name evidence="2" type="ORF">JKILLFL_G462</name>
</gene>
<reference evidence="2 3" key="1">
    <citation type="submission" date="2020-10" db="EMBL/GenBank/DDBJ databases">
        <authorList>
            <person name="Sedaghatjoo S."/>
        </authorList>
    </citation>
    <scope>NUCLEOTIDE SEQUENCE [LARGE SCALE GENOMIC DNA]</scope>
    <source>
        <strain evidence="2 3">LLFL</strain>
    </source>
</reference>
<feature type="region of interest" description="Disordered" evidence="1">
    <location>
        <begin position="273"/>
        <end position="312"/>
    </location>
</feature>
<feature type="region of interest" description="Disordered" evidence="1">
    <location>
        <begin position="138"/>
        <end position="166"/>
    </location>
</feature>
<dbReference type="AlphaFoldDB" id="A0A9N8LAB2"/>
<comment type="caution">
    <text evidence="2">The sequence shown here is derived from an EMBL/GenBank/DDBJ whole genome shotgun (WGS) entry which is preliminary data.</text>
</comment>
<organism evidence="2 3">
    <name type="scientific">Tilletia laevis</name>
    <dbReference type="NCBI Taxonomy" id="157183"/>
    <lineage>
        <taxon>Eukaryota</taxon>
        <taxon>Fungi</taxon>
        <taxon>Dikarya</taxon>
        <taxon>Basidiomycota</taxon>
        <taxon>Ustilaginomycotina</taxon>
        <taxon>Exobasidiomycetes</taxon>
        <taxon>Tilletiales</taxon>
        <taxon>Tilletiaceae</taxon>
        <taxon>Tilletia</taxon>
    </lineage>
</organism>
<sequence length="312" mass="33186">DYTDAVTAIDAYASSSGTSTTALFSGLQVLPSKTTTLLPPKLHGEDLSFGKDLCTGRALREESSAKSDPAEQNTHKVAAKKTPGAAPRICMTPSTPTVDIWSPVVQMQPSHLQPVALAVSTSYVVVQPPFKILRADAQTTGPASSDAHSKETGARPDSSCSRSKTAVRTCAMKRRELDQEDLLRYRQGKVAAATTTTFDATAPADIAGPSRQLVTDQACATAAPSRQENTAAPVTTLKITKPTTAKPKARLEKAKPTKFEVYHDSPEVSRAFPSKLSVYQDSPQAGPSEPIQRTDAVEDVAHEDSLAFGPPR</sequence>
<name>A0A9N8LAB2_9BASI</name>
<dbReference type="EMBL" id="CAJHJF010000218">
    <property type="protein sequence ID" value="CAD6899046.1"/>
    <property type="molecule type" value="Genomic_DNA"/>
</dbReference>
<protein>
    <submittedName>
        <fullName evidence="2">Uncharacterized protein</fullName>
    </submittedName>
</protein>
<keyword evidence="3" id="KW-1185">Reference proteome</keyword>